<comment type="caution">
    <text evidence="1">The sequence shown here is derived from an EMBL/GenBank/DDBJ whole genome shotgun (WGS) entry which is preliminary data.</text>
</comment>
<gene>
    <name evidence="1" type="ORF">VNO77_11119</name>
</gene>
<dbReference type="AlphaFoldDB" id="A0AAN9MB55"/>
<reference evidence="1 2" key="1">
    <citation type="submission" date="2024-01" db="EMBL/GenBank/DDBJ databases">
        <title>The genomes of 5 underutilized Papilionoideae crops provide insights into root nodulation and disease resistanc.</title>
        <authorList>
            <person name="Jiang F."/>
        </authorList>
    </citation>
    <scope>NUCLEOTIDE SEQUENCE [LARGE SCALE GENOMIC DNA]</scope>
    <source>
        <strain evidence="1">LVBAO_FW01</strain>
        <tissue evidence="1">Leaves</tissue>
    </source>
</reference>
<sequence>MPLFVTQIILYSVNWDVLFDVHILWSLQNKQSNGCVRELVHLCCSTWMLRVKTEVLPFLKDEQNFTSCVRGMEVTWYGCPGHTRSQISTAWVQ</sequence>
<name>A0AAN9MB55_CANGL</name>
<dbReference type="Proteomes" id="UP001367508">
    <property type="component" value="Unassembled WGS sequence"/>
</dbReference>
<evidence type="ECO:0000313" key="2">
    <source>
        <dbReference type="Proteomes" id="UP001367508"/>
    </source>
</evidence>
<organism evidence="1 2">
    <name type="scientific">Canavalia gladiata</name>
    <name type="common">Sword bean</name>
    <name type="synonym">Dolichos gladiatus</name>
    <dbReference type="NCBI Taxonomy" id="3824"/>
    <lineage>
        <taxon>Eukaryota</taxon>
        <taxon>Viridiplantae</taxon>
        <taxon>Streptophyta</taxon>
        <taxon>Embryophyta</taxon>
        <taxon>Tracheophyta</taxon>
        <taxon>Spermatophyta</taxon>
        <taxon>Magnoliopsida</taxon>
        <taxon>eudicotyledons</taxon>
        <taxon>Gunneridae</taxon>
        <taxon>Pentapetalae</taxon>
        <taxon>rosids</taxon>
        <taxon>fabids</taxon>
        <taxon>Fabales</taxon>
        <taxon>Fabaceae</taxon>
        <taxon>Papilionoideae</taxon>
        <taxon>50 kb inversion clade</taxon>
        <taxon>NPAAA clade</taxon>
        <taxon>indigoferoid/millettioid clade</taxon>
        <taxon>Phaseoleae</taxon>
        <taxon>Canavalia</taxon>
    </lineage>
</organism>
<proteinExistence type="predicted"/>
<protein>
    <submittedName>
        <fullName evidence="1">Uncharacterized protein</fullName>
    </submittedName>
</protein>
<keyword evidence="2" id="KW-1185">Reference proteome</keyword>
<accession>A0AAN9MB55</accession>
<dbReference type="EMBL" id="JAYMYQ010000002">
    <property type="protein sequence ID" value="KAK7351565.1"/>
    <property type="molecule type" value="Genomic_DNA"/>
</dbReference>
<evidence type="ECO:0000313" key="1">
    <source>
        <dbReference type="EMBL" id="KAK7351565.1"/>
    </source>
</evidence>